<sequence length="65" mass="7209">MVKILFEYAFDFLLVAALVIGITALMGVITNGIGETIFSGKKKNENVEHTLKTQAGWRKVGGRRR</sequence>
<organism evidence="2 3">
    <name type="scientific">Metabacillus idriensis</name>
    <dbReference type="NCBI Taxonomy" id="324768"/>
    <lineage>
        <taxon>Bacteria</taxon>
        <taxon>Bacillati</taxon>
        <taxon>Bacillota</taxon>
        <taxon>Bacilli</taxon>
        <taxon>Bacillales</taxon>
        <taxon>Bacillaceae</taxon>
        <taxon>Metabacillus</taxon>
    </lineage>
</organism>
<dbReference type="AlphaFoldDB" id="A0A6I2MAA6"/>
<keyword evidence="1" id="KW-0812">Transmembrane</keyword>
<keyword evidence="1" id="KW-1133">Transmembrane helix</keyword>
<proteinExistence type="predicted"/>
<keyword evidence="3" id="KW-1185">Reference proteome</keyword>
<reference evidence="2 3" key="1">
    <citation type="submission" date="2019-11" db="EMBL/GenBank/DDBJ databases">
        <title>Bacillus idriensis genome.</title>
        <authorList>
            <person name="Konopka E.N."/>
            <person name="Newman J.D."/>
        </authorList>
    </citation>
    <scope>NUCLEOTIDE SEQUENCE [LARGE SCALE GENOMIC DNA]</scope>
    <source>
        <strain evidence="2 3">DSM 19097</strain>
    </source>
</reference>
<dbReference type="EMBL" id="WKKF01000001">
    <property type="protein sequence ID" value="MRX52743.1"/>
    <property type="molecule type" value="Genomic_DNA"/>
</dbReference>
<name>A0A6I2MAA6_9BACI</name>
<keyword evidence="1" id="KW-0472">Membrane</keyword>
<evidence type="ECO:0000313" key="2">
    <source>
        <dbReference type="EMBL" id="MRX52743.1"/>
    </source>
</evidence>
<gene>
    <name evidence="2" type="ORF">GJU41_02055</name>
</gene>
<evidence type="ECO:0000313" key="3">
    <source>
        <dbReference type="Proteomes" id="UP000441585"/>
    </source>
</evidence>
<dbReference type="Proteomes" id="UP000441585">
    <property type="component" value="Unassembled WGS sequence"/>
</dbReference>
<feature type="transmembrane region" description="Helical" evidence="1">
    <location>
        <begin position="12"/>
        <end position="33"/>
    </location>
</feature>
<evidence type="ECO:0000256" key="1">
    <source>
        <dbReference type="SAM" id="Phobius"/>
    </source>
</evidence>
<comment type="caution">
    <text evidence="2">The sequence shown here is derived from an EMBL/GenBank/DDBJ whole genome shotgun (WGS) entry which is preliminary data.</text>
</comment>
<accession>A0A6I2MAA6</accession>
<protein>
    <submittedName>
        <fullName evidence="2">Uncharacterized protein</fullName>
    </submittedName>
</protein>